<dbReference type="PANTHER" id="PTHR19328">
    <property type="entry name" value="HEDGEHOG-INTERACTING PROTEIN"/>
    <property type="match status" value="1"/>
</dbReference>
<dbReference type="InterPro" id="IPR011042">
    <property type="entry name" value="6-blade_b-propeller_TolB-like"/>
</dbReference>
<organism evidence="2">
    <name type="scientific">marine metagenome</name>
    <dbReference type="NCBI Taxonomy" id="408172"/>
    <lineage>
        <taxon>unclassified sequences</taxon>
        <taxon>metagenomes</taxon>
        <taxon>ecological metagenomes</taxon>
    </lineage>
</organism>
<dbReference type="EMBL" id="UINC01026901">
    <property type="protein sequence ID" value="SVB05192.1"/>
    <property type="molecule type" value="Genomic_DNA"/>
</dbReference>
<dbReference type="InterPro" id="IPR011041">
    <property type="entry name" value="Quinoprot_gluc/sorb_DH_b-prop"/>
</dbReference>
<feature type="non-terminal residue" evidence="2">
    <location>
        <position position="343"/>
    </location>
</feature>
<sequence>MKLKVSFPSIPVCVIAAKIFFILLIFPHFVSAEKKIQRLGSLELLAPKDIKVTIFAKNVSRARHMAFDDQGVLFLSQAREGKVVALPDFDKNGKADKIIPIIIGHRAPHGLAFAKIKDSYYLYIAEETKVIRLKRISKPFTYGAAETIIDDIPIGGHYTRTIKIKNNKLYLSVGSSCNVCIEKNPLRAAISRFNLDGSGGEIFAKGLRNSVGIEFSPYSGELWGVNNGRDMLGDHHPEEELNIIQEGRHYGWPYCYESKVFDKDFGVNFDCSKTEVPAYTFTAHMAPLGLAFYQRGTLPKRYNHSVFIAFHGSWNRSVPAGYKVVRLKLNSMGKILSHEDFIS</sequence>
<dbReference type="SUPFAM" id="SSF50952">
    <property type="entry name" value="Soluble quinoprotein glucose dehydrogenase"/>
    <property type="match status" value="1"/>
</dbReference>
<protein>
    <recommendedName>
        <fullName evidence="1">Pyrroloquinoline quinone-dependent pyranose dehydrogenase beta-propeller domain-containing protein</fullName>
    </recommendedName>
</protein>
<gene>
    <name evidence="2" type="ORF">METZ01_LOCUS158046</name>
</gene>
<dbReference type="InterPro" id="IPR054539">
    <property type="entry name" value="Beta-prop_PDH"/>
</dbReference>
<name>A0A382AVV0_9ZZZZ</name>
<evidence type="ECO:0000313" key="2">
    <source>
        <dbReference type="EMBL" id="SVB05192.1"/>
    </source>
</evidence>
<accession>A0A382AVV0</accession>
<dbReference type="AlphaFoldDB" id="A0A382AVV0"/>
<dbReference type="PANTHER" id="PTHR19328:SF53">
    <property type="entry name" value="MEMBRANE PROTEIN"/>
    <property type="match status" value="1"/>
</dbReference>
<proteinExistence type="predicted"/>
<feature type="domain" description="Pyrroloquinoline quinone-dependent pyranose dehydrogenase beta-propeller" evidence="1">
    <location>
        <begin position="49"/>
        <end position="331"/>
    </location>
</feature>
<dbReference type="Gene3D" id="2.120.10.30">
    <property type="entry name" value="TolB, C-terminal domain"/>
    <property type="match status" value="1"/>
</dbReference>
<evidence type="ECO:0000259" key="1">
    <source>
        <dbReference type="Pfam" id="PF22807"/>
    </source>
</evidence>
<dbReference type="Pfam" id="PF22807">
    <property type="entry name" value="TrAA12"/>
    <property type="match status" value="1"/>
</dbReference>
<reference evidence="2" key="1">
    <citation type="submission" date="2018-05" db="EMBL/GenBank/DDBJ databases">
        <authorList>
            <person name="Lanie J.A."/>
            <person name="Ng W.-L."/>
            <person name="Kazmierczak K.M."/>
            <person name="Andrzejewski T.M."/>
            <person name="Davidsen T.M."/>
            <person name="Wayne K.J."/>
            <person name="Tettelin H."/>
            <person name="Glass J.I."/>
            <person name="Rusch D."/>
            <person name="Podicherti R."/>
            <person name="Tsui H.-C.T."/>
            <person name="Winkler M.E."/>
        </authorList>
    </citation>
    <scope>NUCLEOTIDE SEQUENCE</scope>
</reference>